<evidence type="ECO:0000256" key="2">
    <source>
        <dbReference type="ARBA" id="ARBA00023043"/>
    </source>
</evidence>
<reference evidence="4 5" key="1">
    <citation type="journal article" date="2010" name="Cell">
        <title>The genome of Naegleria gruberi illuminates early eukaryotic versatility.</title>
        <authorList>
            <person name="Fritz-Laylin L.K."/>
            <person name="Prochnik S.E."/>
            <person name="Ginger M.L."/>
            <person name="Dacks J.B."/>
            <person name="Carpenter M.L."/>
            <person name="Field M.C."/>
            <person name="Kuo A."/>
            <person name="Paredez A."/>
            <person name="Chapman J."/>
            <person name="Pham J."/>
            <person name="Shu S."/>
            <person name="Neupane R."/>
            <person name="Cipriano M."/>
            <person name="Mancuso J."/>
            <person name="Tu H."/>
            <person name="Salamov A."/>
            <person name="Lindquist E."/>
            <person name="Shapiro H."/>
            <person name="Lucas S."/>
            <person name="Grigoriev I.V."/>
            <person name="Cande W.Z."/>
            <person name="Fulton C."/>
            <person name="Rokhsar D.S."/>
            <person name="Dawson S.C."/>
        </authorList>
    </citation>
    <scope>NUCLEOTIDE SEQUENCE [LARGE SCALE GENOMIC DNA]</scope>
    <source>
        <strain evidence="4 5">NEG-M</strain>
    </source>
</reference>
<dbReference type="SUPFAM" id="SSF48403">
    <property type="entry name" value="Ankyrin repeat"/>
    <property type="match status" value="2"/>
</dbReference>
<protein>
    <submittedName>
        <fullName evidence="4">Predicted protein</fullName>
    </submittedName>
</protein>
<keyword evidence="5" id="KW-1185">Reference proteome</keyword>
<dbReference type="InterPro" id="IPR002110">
    <property type="entry name" value="Ankyrin_rpt"/>
</dbReference>
<dbReference type="PANTHER" id="PTHR24198:SF165">
    <property type="entry name" value="ANKYRIN REPEAT-CONTAINING PROTEIN-RELATED"/>
    <property type="match status" value="1"/>
</dbReference>
<dbReference type="OMA" id="HRACFEL"/>
<organism evidence="5">
    <name type="scientific">Naegleria gruberi</name>
    <name type="common">Amoeba</name>
    <dbReference type="NCBI Taxonomy" id="5762"/>
    <lineage>
        <taxon>Eukaryota</taxon>
        <taxon>Discoba</taxon>
        <taxon>Heterolobosea</taxon>
        <taxon>Tetramitia</taxon>
        <taxon>Eutetramitia</taxon>
        <taxon>Vahlkampfiidae</taxon>
        <taxon>Naegleria</taxon>
    </lineage>
</organism>
<feature type="region of interest" description="Disordered" evidence="3">
    <location>
        <begin position="795"/>
        <end position="816"/>
    </location>
</feature>
<keyword evidence="2" id="KW-0040">ANK repeat</keyword>
<proteinExistence type="predicted"/>
<dbReference type="SMART" id="SM00248">
    <property type="entry name" value="ANK"/>
    <property type="match status" value="6"/>
</dbReference>
<dbReference type="VEuPathDB" id="AmoebaDB:NAEGRDRAFT_64847"/>
<feature type="compositionally biased region" description="Low complexity" evidence="3">
    <location>
        <begin position="1"/>
        <end position="14"/>
    </location>
</feature>
<dbReference type="InParanoid" id="D2V7L6"/>
<dbReference type="InterPro" id="IPR036770">
    <property type="entry name" value="Ankyrin_rpt-contain_sf"/>
</dbReference>
<dbReference type="OrthoDB" id="194358at2759"/>
<evidence type="ECO:0000313" key="5">
    <source>
        <dbReference type="Proteomes" id="UP000006671"/>
    </source>
</evidence>
<dbReference type="PANTHER" id="PTHR24198">
    <property type="entry name" value="ANKYRIN REPEAT AND PROTEIN KINASE DOMAIN-CONTAINING PROTEIN"/>
    <property type="match status" value="1"/>
</dbReference>
<dbReference type="RefSeq" id="XP_002680146.1">
    <property type="nucleotide sequence ID" value="XM_002680100.1"/>
</dbReference>
<dbReference type="EMBL" id="GG738855">
    <property type="protein sequence ID" value="EFC47402.1"/>
    <property type="molecule type" value="Genomic_DNA"/>
</dbReference>
<dbReference type="KEGG" id="ngr:NAEGRDRAFT_64847"/>
<feature type="region of interest" description="Disordered" evidence="3">
    <location>
        <begin position="659"/>
        <end position="707"/>
    </location>
</feature>
<feature type="region of interest" description="Disordered" evidence="3">
    <location>
        <begin position="882"/>
        <end position="908"/>
    </location>
</feature>
<evidence type="ECO:0000313" key="4">
    <source>
        <dbReference type="EMBL" id="EFC47402.1"/>
    </source>
</evidence>
<name>D2V7L6_NAEGR</name>
<dbReference type="Pfam" id="PF13637">
    <property type="entry name" value="Ank_4"/>
    <property type="match status" value="1"/>
</dbReference>
<feature type="region of interest" description="Disordered" evidence="3">
    <location>
        <begin position="1059"/>
        <end position="1097"/>
    </location>
</feature>
<feature type="compositionally biased region" description="Low complexity" evidence="3">
    <location>
        <begin position="23"/>
        <end position="32"/>
    </location>
</feature>
<sequence length="1162" mass="128663">MTSIESSTSSSRITQPEQPISNTSTTTDETITLNSANSPSTPRKASIMTNTSSIITTTDNHHYSTTTSPPNNNNQFSTPSSNNNNHTTPMMPPSTTTITPSQTNRQSIENVNNNYSSPITPMNLDQIGKLVDDMGELSGNGFLSRSSSTHSYHGSTNSTTIYNDIDIVKVAQFFDNLDASSLDEDTWKELVLNCFVPSSQHLSAKKKKVNRKHSKANETSQVEPLIEKDTVAETSAKSIILDTTTSVLSSKGSALMDLSGLYHISIHSLYRLKQLLYFRFFFFTTGSMKLSGNESSTLTVSNSLSVNRNSIKLNRNSTRFADLQSLGSPSSSTGSPTREVEVMSRKEFTSMKEDVLDTWKQFKFATEPSLKLLWTKYLLNTKFNSIQKCTLMHLASKYNQSVIMEWLFDECGPDFLFVSDAMKMTPLFYTSFFNATESCAFLCTKIKSSTIKTGVSRARNGSELVANPHSNSGGGSGRKSFFGNKNKADVPSPTSSSPATGASSPYNNNALEKIIQQVDDEFGYNVFYVALKRGCFAVCDMLILFGASLDTTIRGGETMLHRACFELPLDRIVYLIQKGAILLKKDQKGCVPLFNLVGREVEVQQVPTQPSPRTLSSQNSTKDVINAADEKSVESKRESSQVPDEDLLLIEEFLLEHEMSKEKDEDTINESTKYDSPRVDSVKQSSEHSDNTPISNRAPSPTTSVSSCDTDVSADIFQELDEMFVGESGEVNYENKNKLLTNDRRKKREPLKLPAALKMRSDSLAALSGINGMAGGGYTSNQQGVLLEDSIKIKSSPIQNNSSPSPANSKTNTNGSRFPNHISHFLQDEFQLKKNIMFKAMELLVPQMGWSTKTLILSAKKFYGLSEQEARDLFYNDPSERAKKLNPELSKNNSQTNNSSTESNNNSVLKRKQPILEAILPYISREQFIKVLKSQNYHGRNILHDCVIKGDLKSMQLIINELLQPRKSTLGSALRLAPKNVELTPEQKLAEKQKYDEESQENIEVLNELLMEPDNDKHQTCLAYACSDSNTFAVRYLLSLYNIVGVQMNKRPSVAASSVANLSPNQNTTPTSGGLLSTPRENSRSASTTNLSSPRVEPKQTLMYKVLHLKNKQGKTPLDIAKSSHVPCDDIIEMLTQSLEKGGSSSDSGSSSAFQFFKRKKK</sequence>
<feature type="compositionally biased region" description="Low complexity" evidence="3">
    <location>
        <begin position="795"/>
        <end position="810"/>
    </location>
</feature>
<accession>D2V7L6</accession>
<feature type="compositionally biased region" description="Polar residues" evidence="3">
    <location>
        <begin position="33"/>
        <end position="43"/>
    </location>
</feature>
<feature type="compositionally biased region" description="Basic and acidic residues" evidence="3">
    <location>
        <begin position="659"/>
        <end position="690"/>
    </location>
</feature>
<feature type="compositionally biased region" description="Low complexity" evidence="3">
    <location>
        <begin position="1142"/>
        <end position="1152"/>
    </location>
</feature>
<feature type="compositionally biased region" description="Polar residues" evidence="3">
    <location>
        <begin position="1084"/>
        <end position="1093"/>
    </location>
</feature>
<feature type="region of interest" description="Disordered" evidence="3">
    <location>
        <begin position="1139"/>
        <end position="1162"/>
    </location>
</feature>
<dbReference type="GeneID" id="8860388"/>
<dbReference type="AlphaFoldDB" id="D2V7L6"/>
<evidence type="ECO:0000256" key="3">
    <source>
        <dbReference type="SAM" id="MobiDB-lite"/>
    </source>
</evidence>
<dbReference type="Gene3D" id="1.25.40.20">
    <property type="entry name" value="Ankyrin repeat-containing domain"/>
    <property type="match status" value="2"/>
</dbReference>
<gene>
    <name evidence="4" type="ORF">NAEGRDRAFT_64847</name>
</gene>
<keyword evidence="1" id="KW-0677">Repeat</keyword>
<feature type="region of interest" description="Disordered" evidence="3">
    <location>
        <begin position="58"/>
        <end position="101"/>
    </location>
</feature>
<feature type="compositionally biased region" description="Polar residues" evidence="3">
    <location>
        <begin position="1059"/>
        <end position="1075"/>
    </location>
</feature>
<dbReference type="Proteomes" id="UP000006671">
    <property type="component" value="Unassembled WGS sequence"/>
</dbReference>
<feature type="region of interest" description="Disordered" evidence="3">
    <location>
        <begin position="1"/>
        <end position="45"/>
    </location>
</feature>
<feature type="compositionally biased region" description="Low complexity" evidence="3">
    <location>
        <begin position="890"/>
        <end position="907"/>
    </location>
</feature>
<evidence type="ECO:0000256" key="1">
    <source>
        <dbReference type="ARBA" id="ARBA00022737"/>
    </source>
</evidence>